<protein>
    <submittedName>
        <fullName evidence="1">Uncharacterized protein</fullName>
    </submittedName>
</protein>
<evidence type="ECO:0000313" key="1">
    <source>
        <dbReference type="EMBL" id="MCW6512623.1"/>
    </source>
</evidence>
<evidence type="ECO:0000313" key="2">
    <source>
        <dbReference type="Proteomes" id="UP001165667"/>
    </source>
</evidence>
<name>A0AA41Z8U2_9HYPH</name>
<accession>A0AA41Z8U2</accession>
<dbReference type="Proteomes" id="UP001165667">
    <property type="component" value="Unassembled WGS sequence"/>
</dbReference>
<gene>
    <name evidence="1" type="ORF">M8523_32460</name>
</gene>
<dbReference type="RefSeq" id="WP_282589000.1">
    <property type="nucleotide sequence ID" value="NZ_JAMOIM010000057.1"/>
</dbReference>
<proteinExistence type="predicted"/>
<reference evidence="1" key="1">
    <citation type="submission" date="2022-05" db="EMBL/GenBank/DDBJ databases">
        <authorList>
            <person name="Pankratov T."/>
        </authorList>
    </citation>
    <scope>NUCLEOTIDE SEQUENCE</scope>
    <source>
        <strain evidence="1">BP6-180914</strain>
    </source>
</reference>
<organism evidence="1 2">
    <name type="scientific">Lichenifustis flavocetrariae</name>
    <dbReference type="NCBI Taxonomy" id="2949735"/>
    <lineage>
        <taxon>Bacteria</taxon>
        <taxon>Pseudomonadati</taxon>
        <taxon>Pseudomonadota</taxon>
        <taxon>Alphaproteobacteria</taxon>
        <taxon>Hyphomicrobiales</taxon>
        <taxon>Lichenihabitantaceae</taxon>
        <taxon>Lichenifustis</taxon>
    </lineage>
</organism>
<keyword evidence="2" id="KW-1185">Reference proteome</keyword>
<comment type="caution">
    <text evidence="1">The sequence shown here is derived from an EMBL/GenBank/DDBJ whole genome shotgun (WGS) entry which is preliminary data.</text>
</comment>
<dbReference type="EMBL" id="JAMOIM010000057">
    <property type="protein sequence ID" value="MCW6512623.1"/>
    <property type="molecule type" value="Genomic_DNA"/>
</dbReference>
<dbReference type="AlphaFoldDB" id="A0AA41Z8U2"/>
<sequence length="93" mass="10157">MSFSPSENTAAHDIDDGPDWETLSHATLMHVHQLDRKALGRDAAVAKMVGAQAASLAILQGELGPEETRKILEGELVALERRRVRDIATVRQS</sequence>